<name>A0ABU5XV10_9MYCO</name>
<comment type="caution">
    <text evidence="1">The sequence shown here is derived from an EMBL/GenBank/DDBJ whole genome shotgun (WGS) entry which is preliminary data.</text>
</comment>
<keyword evidence="2" id="KW-1185">Reference proteome</keyword>
<evidence type="ECO:0000313" key="1">
    <source>
        <dbReference type="EMBL" id="MEB3031768.1"/>
    </source>
</evidence>
<accession>A0ABU5XV10</accession>
<sequence length="85" mass="9232">MSTFAIDRIETTAYAKDLTRLDVLTLLRRYATARDLPIDTHPDDELAATLAEAIAGDTAIFDALIDLTEPSADGHGSTFTVRLIP</sequence>
<organism evidence="1 2">
    <name type="scientific">[Mycobacterium] nativiensis</name>
    <dbReference type="NCBI Taxonomy" id="2855503"/>
    <lineage>
        <taxon>Bacteria</taxon>
        <taxon>Bacillati</taxon>
        <taxon>Actinomycetota</taxon>
        <taxon>Actinomycetes</taxon>
        <taxon>Mycobacteriales</taxon>
        <taxon>Mycobacteriaceae</taxon>
        <taxon>Mycolicibacter</taxon>
    </lineage>
</organism>
<proteinExistence type="predicted"/>
<dbReference type="Proteomes" id="UP001298593">
    <property type="component" value="Unassembled WGS sequence"/>
</dbReference>
<evidence type="ECO:0000313" key="2">
    <source>
        <dbReference type="Proteomes" id="UP001298593"/>
    </source>
</evidence>
<dbReference type="RefSeq" id="WP_329779926.1">
    <property type="nucleotide sequence ID" value="NZ_JAYJJU010000007.1"/>
</dbReference>
<protein>
    <submittedName>
        <fullName evidence="1">Uncharacterized protein</fullName>
    </submittedName>
</protein>
<reference evidence="1 2" key="1">
    <citation type="submission" date="2023-12" db="EMBL/GenBank/DDBJ databases">
        <title>Description of new species of Mycobacterium terrae complex isolated from sewage at the Sao Paulo Zoological Park Foundation in Brazil.</title>
        <authorList>
            <person name="Romagnoli C.L."/>
            <person name="Conceicao E.C."/>
            <person name="Machado E."/>
            <person name="Barreto L.B.P.F."/>
            <person name="Sharma A."/>
            <person name="Silva N.M."/>
            <person name="Marques L.E."/>
            <person name="Juliana M.A."/>
            <person name="Lourenco M.C.S."/>
            <person name="Digiampietri L.A."/>
            <person name="Suffys P.N."/>
            <person name="Viana-Niero C."/>
        </authorList>
    </citation>
    <scope>NUCLEOTIDE SEQUENCE [LARGE SCALE GENOMIC DNA]</scope>
    <source>
        <strain evidence="1 2">MYC340</strain>
    </source>
</reference>
<gene>
    <name evidence="1" type="ORF">KV113_09380</name>
</gene>
<dbReference type="EMBL" id="JAYJJU010000007">
    <property type="protein sequence ID" value="MEB3031768.1"/>
    <property type="molecule type" value="Genomic_DNA"/>
</dbReference>